<dbReference type="OrthoDB" id="9815697at2"/>
<dbReference type="CDD" id="cd00093">
    <property type="entry name" value="HTH_XRE"/>
    <property type="match status" value="1"/>
</dbReference>
<feature type="domain" description="HTH cro/C1-type" evidence="2">
    <location>
        <begin position="14"/>
        <end position="67"/>
    </location>
</feature>
<accession>D0LH37</accession>
<evidence type="ECO:0000313" key="3">
    <source>
        <dbReference type="EMBL" id="ACY18182.1"/>
    </source>
</evidence>
<dbReference type="InterPro" id="IPR010982">
    <property type="entry name" value="Lambda_DNA-bd_dom_sf"/>
</dbReference>
<keyword evidence="4" id="KW-1185">Reference proteome</keyword>
<evidence type="ECO:0000259" key="2">
    <source>
        <dbReference type="PROSITE" id="PS50943"/>
    </source>
</evidence>
<keyword evidence="1" id="KW-0238">DNA-binding</keyword>
<protein>
    <submittedName>
        <fullName evidence="3">Transcriptional regulator, XRE family</fullName>
    </submittedName>
</protein>
<dbReference type="EMBL" id="CP001804">
    <property type="protein sequence ID" value="ACY18182.1"/>
    <property type="molecule type" value="Genomic_DNA"/>
</dbReference>
<dbReference type="KEGG" id="hoh:Hoch_5705"/>
<dbReference type="GO" id="GO:0003677">
    <property type="term" value="F:DNA binding"/>
    <property type="evidence" value="ECO:0007669"/>
    <property type="project" value="UniProtKB-KW"/>
</dbReference>
<reference evidence="3 4" key="1">
    <citation type="journal article" date="2010" name="Stand. Genomic Sci.">
        <title>Complete genome sequence of Haliangium ochraceum type strain (SMP-2).</title>
        <authorList>
            <consortium name="US DOE Joint Genome Institute (JGI-PGF)"/>
            <person name="Ivanova N."/>
            <person name="Daum C."/>
            <person name="Lang E."/>
            <person name="Abt B."/>
            <person name="Kopitz M."/>
            <person name="Saunders E."/>
            <person name="Lapidus A."/>
            <person name="Lucas S."/>
            <person name="Glavina Del Rio T."/>
            <person name="Nolan M."/>
            <person name="Tice H."/>
            <person name="Copeland A."/>
            <person name="Cheng J.F."/>
            <person name="Chen F."/>
            <person name="Bruce D."/>
            <person name="Goodwin L."/>
            <person name="Pitluck S."/>
            <person name="Mavromatis K."/>
            <person name="Pati A."/>
            <person name="Mikhailova N."/>
            <person name="Chen A."/>
            <person name="Palaniappan K."/>
            <person name="Land M."/>
            <person name="Hauser L."/>
            <person name="Chang Y.J."/>
            <person name="Jeffries C.D."/>
            <person name="Detter J.C."/>
            <person name="Brettin T."/>
            <person name="Rohde M."/>
            <person name="Goker M."/>
            <person name="Bristow J."/>
            <person name="Markowitz V."/>
            <person name="Eisen J.A."/>
            <person name="Hugenholtz P."/>
            <person name="Kyrpides N.C."/>
            <person name="Klenk H.P."/>
        </authorList>
    </citation>
    <scope>NUCLEOTIDE SEQUENCE [LARGE SCALE GENOMIC DNA]</scope>
    <source>
        <strain evidence="4">DSM 14365 / CIP 107738 / JCM 11303 / AJ 13395 / SMP-2</strain>
    </source>
</reference>
<dbReference type="PROSITE" id="PS50943">
    <property type="entry name" value="HTH_CROC1"/>
    <property type="match status" value="1"/>
</dbReference>
<dbReference type="RefSeq" id="WP_012830774.1">
    <property type="nucleotide sequence ID" value="NC_013440.1"/>
</dbReference>
<dbReference type="SUPFAM" id="SSF47413">
    <property type="entry name" value="lambda repressor-like DNA-binding domains"/>
    <property type="match status" value="1"/>
</dbReference>
<proteinExistence type="predicted"/>
<dbReference type="GO" id="GO:0003700">
    <property type="term" value="F:DNA-binding transcription factor activity"/>
    <property type="evidence" value="ECO:0007669"/>
    <property type="project" value="TreeGrafter"/>
</dbReference>
<dbReference type="SMART" id="SM00530">
    <property type="entry name" value="HTH_XRE"/>
    <property type="match status" value="1"/>
</dbReference>
<dbReference type="GO" id="GO:0005829">
    <property type="term" value="C:cytosol"/>
    <property type="evidence" value="ECO:0007669"/>
    <property type="project" value="TreeGrafter"/>
</dbReference>
<dbReference type="eggNOG" id="COG1396">
    <property type="taxonomic scope" value="Bacteria"/>
</dbReference>
<dbReference type="InterPro" id="IPR001387">
    <property type="entry name" value="Cro/C1-type_HTH"/>
</dbReference>
<evidence type="ECO:0000313" key="4">
    <source>
        <dbReference type="Proteomes" id="UP000001880"/>
    </source>
</evidence>
<dbReference type="PANTHER" id="PTHR46797">
    <property type="entry name" value="HTH-TYPE TRANSCRIPTIONAL REGULATOR"/>
    <property type="match status" value="1"/>
</dbReference>
<dbReference type="Pfam" id="PF01381">
    <property type="entry name" value="HTH_3"/>
    <property type="match status" value="1"/>
</dbReference>
<sequence>MDEDLAKSMGRAAREARKALGLIQEQVADLLGVSPEFYSRIERGVAHPSLDTFIGMVEVLKVDADVLIGLSRRQAAAPMVMSAAGADDSPQVRRLIPKVRELPSSTLRMVSGVLKEFERIERSAGGESASDDDDDDDEF</sequence>
<organism evidence="3 4">
    <name type="scientific">Haliangium ochraceum (strain DSM 14365 / JCM 11303 / SMP-2)</name>
    <dbReference type="NCBI Taxonomy" id="502025"/>
    <lineage>
        <taxon>Bacteria</taxon>
        <taxon>Pseudomonadati</taxon>
        <taxon>Myxococcota</taxon>
        <taxon>Polyangia</taxon>
        <taxon>Haliangiales</taxon>
        <taxon>Kofleriaceae</taxon>
        <taxon>Haliangium</taxon>
    </lineage>
</organism>
<name>D0LH37_HALO1</name>
<dbReference type="InterPro" id="IPR050807">
    <property type="entry name" value="TransReg_Diox_bact_type"/>
</dbReference>
<dbReference type="AlphaFoldDB" id="D0LH37"/>
<dbReference type="Gene3D" id="1.10.260.40">
    <property type="entry name" value="lambda repressor-like DNA-binding domains"/>
    <property type="match status" value="1"/>
</dbReference>
<dbReference type="PANTHER" id="PTHR46797:SF1">
    <property type="entry name" value="METHYLPHOSPHONATE SYNTHASE"/>
    <property type="match status" value="1"/>
</dbReference>
<dbReference type="HOGENOM" id="CLU_066192_17_0_7"/>
<evidence type="ECO:0000256" key="1">
    <source>
        <dbReference type="ARBA" id="ARBA00023125"/>
    </source>
</evidence>
<dbReference type="STRING" id="502025.Hoch_5705"/>
<dbReference type="Proteomes" id="UP000001880">
    <property type="component" value="Chromosome"/>
</dbReference>
<gene>
    <name evidence="3" type="ordered locus">Hoch_5705</name>
</gene>